<dbReference type="Gene3D" id="3.40.30.10">
    <property type="entry name" value="Glutaredoxin"/>
    <property type="match status" value="1"/>
</dbReference>
<sequence length="129" mass="14154">MFARVSFRNLQKVSGLKLRSQSSYSKITKIANLKDFESLIKNPSLSVIDFYATWCGPCKAMAPHLSKLVEEYPKVDFYKVDVDESSDIAKNCEVTAMPTFVFAKGGKLLGKLVGANPSGLEKGIKDLSG</sequence>
<keyword evidence="4" id="KW-1185">Reference proteome</keyword>
<protein>
    <recommendedName>
        <fullName evidence="2">Thioredoxin domain-containing protein</fullName>
    </recommendedName>
</protein>
<dbReference type="OrthoDB" id="10263751at2759"/>
<organism evidence="3 4">
    <name type="scientific">Zygotorulaspora mrakii</name>
    <name type="common">Zygosaccharomyces mrakii</name>
    <dbReference type="NCBI Taxonomy" id="42260"/>
    <lineage>
        <taxon>Eukaryota</taxon>
        <taxon>Fungi</taxon>
        <taxon>Dikarya</taxon>
        <taxon>Ascomycota</taxon>
        <taxon>Saccharomycotina</taxon>
        <taxon>Saccharomycetes</taxon>
        <taxon>Saccharomycetales</taxon>
        <taxon>Saccharomycetaceae</taxon>
        <taxon>Zygotorulaspora</taxon>
    </lineage>
</organism>
<dbReference type="CDD" id="cd02947">
    <property type="entry name" value="TRX_family"/>
    <property type="match status" value="1"/>
</dbReference>
<dbReference type="Proteomes" id="UP000509704">
    <property type="component" value="Chromosome 1"/>
</dbReference>
<dbReference type="KEGG" id="zmk:HG535_0A07640"/>
<dbReference type="FunFam" id="3.40.30.10:FF:000248">
    <property type="entry name" value="Thioredoxin"/>
    <property type="match status" value="1"/>
</dbReference>
<dbReference type="PROSITE" id="PS51352">
    <property type="entry name" value="THIOREDOXIN_2"/>
    <property type="match status" value="1"/>
</dbReference>
<accession>A0A7H9AZ11</accession>
<keyword evidence="1" id="KW-1015">Disulfide bond</keyword>
<dbReference type="InterPro" id="IPR017937">
    <property type="entry name" value="Thioredoxin_CS"/>
</dbReference>
<evidence type="ECO:0000313" key="4">
    <source>
        <dbReference type="Proteomes" id="UP000509704"/>
    </source>
</evidence>
<dbReference type="EMBL" id="CP058604">
    <property type="protein sequence ID" value="QLG70822.1"/>
    <property type="molecule type" value="Genomic_DNA"/>
</dbReference>
<dbReference type="InterPro" id="IPR013766">
    <property type="entry name" value="Thioredoxin_domain"/>
</dbReference>
<evidence type="ECO:0000313" key="3">
    <source>
        <dbReference type="EMBL" id="QLG70822.1"/>
    </source>
</evidence>
<dbReference type="AlphaFoldDB" id="A0A7H9AZ11"/>
<name>A0A7H9AZ11_ZYGMR</name>
<dbReference type="Pfam" id="PF00085">
    <property type="entry name" value="Thioredoxin"/>
    <property type="match status" value="1"/>
</dbReference>
<dbReference type="InterPro" id="IPR036249">
    <property type="entry name" value="Thioredoxin-like_sf"/>
</dbReference>
<evidence type="ECO:0000259" key="2">
    <source>
        <dbReference type="PROSITE" id="PS51352"/>
    </source>
</evidence>
<gene>
    <name evidence="3" type="ORF">HG535_0A07640</name>
</gene>
<dbReference type="GeneID" id="59234458"/>
<evidence type="ECO:0000256" key="1">
    <source>
        <dbReference type="ARBA" id="ARBA00023157"/>
    </source>
</evidence>
<dbReference type="PROSITE" id="PS00194">
    <property type="entry name" value="THIOREDOXIN_1"/>
    <property type="match status" value="1"/>
</dbReference>
<dbReference type="PRINTS" id="PR00421">
    <property type="entry name" value="THIOREDOXIN"/>
</dbReference>
<dbReference type="SUPFAM" id="SSF52833">
    <property type="entry name" value="Thioredoxin-like"/>
    <property type="match status" value="1"/>
</dbReference>
<proteinExistence type="predicted"/>
<dbReference type="RefSeq" id="XP_037142550.1">
    <property type="nucleotide sequence ID" value="XM_037286655.1"/>
</dbReference>
<reference evidence="3 4" key="1">
    <citation type="submission" date="2020-07" db="EMBL/GenBank/DDBJ databases">
        <title>The yeast mating-type switching endonuclease HO is a domesticated member of an unorthodox homing genetic element family.</title>
        <authorList>
            <person name="Coughlan A.Y."/>
            <person name="Lombardi L."/>
            <person name="Braun-Galleani S."/>
            <person name="Martos A.R."/>
            <person name="Galeote V."/>
            <person name="Bigey F."/>
            <person name="Dequin S."/>
            <person name="Byrne K.P."/>
            <person name="Wolfe K.H."/>
        </authorList>
    </citation>
    <scope>NUCLEOTIDE SEQUENCE [LARGE SCALE GENOMIC DNA]</scope>
    <source>
        <strain evidence="3 4">NRRL Y-6702</strain>
    </source>
</reference>
<feature type="domain" description="Thioredoxin" evidence="2">
    <location>
        <begin position="7"/>
        <end position="129"/>
    </location>
</feature>
<dbReference type="PANTHER" id="PTHR46115">
    <property type="entry name" value="THIOREDOXIN-LIKE PROTEIN 1"/>
    <property type="match status" value="1"/>
</dbReference>